<dbReference type="eggNOG" id="KOG1176">
    <property type="taxonomic scope" value="Eukaryota"/>
</dbReference>
<dbReference type="STRING" id="4155.A0A022Q1I6"/>
<keyword evidence="2" id="KW-0436">Ligase</keyword>
<organism evidence="4 5">
    <name type="scientific">Erythranthe guttata</name>
    <name type="common">Yellow monkey flower</name>
    <name type="synonym">Mimulus guttatus</name>
    <dbReference type="NCBI Taxonomy" id="4155"/>
    <lineage>
        <taxon>Eukaryota</taxon>
        <taxon>Viridiplantae</taxon>
        <taxon>Streptophyta</taxon>
        <taxon>Embryophyta</taxon>
        <taxon>Tracheophyta</taxon>
        <taxon>Spermatophyta</taxon>
        <taxon>Magnoliopsida</taxon>
        <taxon>eudicotyledons</taxon>
        <taxon>Gunneridae</taxon>
        <taxon>Pentapetalae</taxon>
        <taxon>asterids</taxon>
        <taxon>lamiids</taxon>
        <taxon>Lamiales</taxon>
        <taxon>Phrymaceae</taxon>
        <taxon>Erythranthe</taxon>
    </lineage>
</organism>
<dbReference type="AlphaFoldDB" id="A0A022Q1I6"/>
<dbReference type="KEGG" id="egt:105975569"/>
<name>A0A022Q1I6_ERYGU</name>
<dbReference type="InterPro" id="IPR042099">
    <property type="entry name" value="ANL_N_sf"/>
</dbReference>
<proteinExistence type="inferred from homology"/>
<protein>
    <recommendedName>
        <fullName evidence="3">AMP-dependent synthetase/ligase domain-containing protein</fullName>
    </recommendedName>
</protein>
<gene>
    <name evidence="4" type="ORF">MIMGU_mgv1a007880mg</name>
</gene>
<evidence type="ECO:0000259" key="3">
    <source>
        <dbReference type="Pfam" id="PF00501"/>
    </source>
</evidence>
<dbReference type="InterPro" id="IPR000873">
    <property type="entry name" value="AMP-dep_synth/lig_dom"/>
</dbReference>
<dbReference type="EMBL" id="KI632223">
    <property type="protein sequence ID" value="EYU21629.1"/>
    <property type="molecule type" value="Genomic_DNA"/>
</dbReference>
<evidence type="ECO:0000313" key="4">
    <source>
        <dbReference type="EMBL" id="EYU21629.1"/>
    </source>
</evidence>
<keyword evidence="5" id="KW-1185">Reference proteome</keyword>
<dbReference type="PANTHER" id="PTHR43859:SF5">
    <property type="entry name" value="ISOVALERATE--COA LIGASE AAE2"/>
    <property type="match status" value="1"/>
</dbReference>
<dbReference type="SUPFAM" id="SSF56801">
    <property type="entry name" value="Acetyl-CoA synthetase-like"/>
    <property type="match status" value="1"/>
</dbReference>
<dbReference type="Gene3D" id="3.40.50.12780">
    <property type="entry name" value="N-terminal domain of ligase-like"/>
    <property type="match status" value="1"/>
</dbReference>
<sequence>MAASLWRRCSLNTGWSFTNVAKKVHPALNHRCQRQFSVKESVKREAKHAPLSPVTFLERAAEVHGDRISVVYGALRFTWGQTLGRCANLAAALSKLGISRGDVVAILAPNIPAMQELHFAVPMAGAIICTLNPYDNPNMISILLQHSEAKIIFVDHQFLHKAQQALDLVSQNNLKPPILVLIPEYAIPFSCPGTHDYETLVASGDSQKHTTKPPKTEQDPISIHYTSEATPPHPKRVVRSHREAYVNTLATASIHGLRSMNTVYLWTVPISQFNGGDCLIWGLAALGGTNVFLTRVSAKEIFESIFLNSVTHMGGSRKILNMIVNSTDRDRKVNSTYRDRNEPPSTVVEIMADGILPLQPPIVSKIEELGFRLSPRKPESDSCLEEVDADCM</sequence>
<dbReference type="GO" id="GO:0016874">
    <property type="term" value="F:ligase activity"/>
    <property type="evidence" value="ECO:0007669"/>
    <property type="project" value="UniProtKB-KW"/>
</dbReference>
<dbReference type="PANTHER" id="PTHR43859">
    <property type="entry name" value="ACYL-ACTIVATING ENZYME"/>
    <property type="match status" value="1"/>
</dbReference>
<evidence type="ECO:0000313" key="5">
    <source>
        <dbReference type="Proteomes" id="UP000030748"/>
    </source>
</evidence>
<dbReference type="Proteomes" id="UP000030748">
    <property type="component" value="Unassembled WGS sequence"/>
</dbReference>
<comment type="similarity">
    <text evidence="1">Belongs to the ATP-dependent AMP-binding enzyme family.</text>
</comment>
<evidence type="ECO:0000256" key="2">
    <source>
        <dbReference type="ARBA" id="ARBA00022598"/>
    </source>
</evidence>
<accession>A0A022Q1I6</accession>
<feature type="domain" description="AMP-dependent synthetase/ligase" evidence="3">
    <location>
        <begin position="57"/>
        <end position="334"/>
    </location>
</feature>
<dbReference type="PhylomeDB" id="A0A022Q1I6"/>
<evidence type="ECO:0000256" key="1">
    <source>
        <dbReference type="ARBA" id="ARBA00006432"/>
    </source>
</evidence>
<dbReference type="OMA" id="YTWENTH"/>
<dbReference type="Pfam" id="PF00501">
    <property type="entry name" value="AMP-binding"/>
    <property type="match status" value="1"/>
</dbReference>
<reference evidence="4 5" key="1">
    <citation type="journal article" date="2013" name="Proc. Natl. Acad. Sci. U.S.A.">
        <title>Fine-scale variation in meiotic recombination in Mimulus inferred from population shotgun sequencing.</title>
        <authorList>
            <person name="Hellsten U."/>
            <person name="Wright K.M."/>
            <person name="Jenkins J."/>
            <person name="Shu S."/>
            <person name="Yuan Y."/>
            <person name="Wessler S.R."/>
            <person name="Schmutz J."/>
            <person name="Willis J.H."/>
            <person name="Rokhsar D.S."/>
        </authorList>
    </citation>
    <scope>NUCLEOTIDE SEQUENCE [LARGE SCALE GENOMIC DNA]</scope>
    <source>
        <strain evidence="5">cv. DUN x IM62</strain>
    </source>
</reference>
<dbReference type="OrthoDB" id="10253115at2759"/>